<keyword evidence="2" id="KW-1185">Reference proteome</keyword>
<dbReference type="EMBL" id="JAMZIH010000980">
    <property type="protein sequence ID" value="KAJ1678636.1"/>
    <property type="molecule type" value="Genomic_DNA"/>
</dbReference>
<feature type="non-terminal residue" evidence="1">
    <location>
        <position position="1"/>
    </location>
</feature>
<comment type="caution">
    <text evidence="1">The sequence shown here is derived from an EMBL/GenBank/DDBJ whole genome shotgun (WGS) entry which is preliminary data.</text>
</comment>
<proteinExistence type="predicted"/>
<reference evidence="1" key="1">
    <citation type="submission" date="2022-06" db="EMBL/GenBank/DDBJ databases">
        <title>Phylogenomic reconstructions and comparative analyses of Kickxellomycotina fungi.</title>
        <authorList>
            <person name="Reynolds N.K."/>
            <person name="Stajich J.E."/>
            <person name="Barry K."/>
            <person name="Grigoriev I.V."/>
            <person name="Crous P."/>
            <person name="Smith M.E."/>
        </authorList>
    </citation>
    <scope>NUCLEOTIDE SEQUENCE</scope>
    <source>
        <strain evidence="1">RSA 2271</strain>
    </source>
</reference>
<name>A0ACC1HQT1_9FUNG</name>
<evidence type="ECO:0000313" key="2">
    <source>
        <dbReference type="Proteomes" id="UP001145114"/>
    </source>
</evidence>
<evidence type="ECO:0000313" key="1">
    <source>
        <dbReference type="EMBL" id="KAJ1678636.1"/>
    </source>
</evidence>
<organism evidence="1 2">
    <name type="scientific">Spiromyces aspiralis</name>
    <dbReference type="NCBI Taxonomy" id="68401"/>
    <lineage>
        <taxon>Eukaryota</taxon>
        <taxon>Fungi</taxon>
        <taxon>Fungi incertae sedis</taxon>
        <taxon>Zoopagomycota</taxon>
        <taxon>Kickxellomycotina</taxon>
        <taxon>Kickxellomycetes</taxon>
        <taxon>Kickxellales</taxon>
        <taxon>Kickxellaceae</taxon>
        <taxon>Spiromyces</taxon>
    </lineage>
</organism>
<accession>A0ACC1HQT1</accession>
<gene>
    <name evidence="1" type="ORF">EV182_003647</name>
</gene>
<feature type="non-terminal residue" evidence="1">
    <location>
        <position position="866"/>
    </location>
</feature>
<protein>
    <submittedName>
        <fullName evidence="1">Uncharacterized protein</fullName>
    </submittedName>
</protein>
<sequence length="866" mass="94616">HIEYLVELLKHTNPVVVWHAASELHHVLDMFKSDVATWKSPANEDGFASDAASSAFPTKRGPQLLAKLLGTLTIACGTIAAEFAPAREACAACIGQIGAVDFTQLFSGSEPNLGSTRYDYRSDGIATSVTLYDLVDPEDRLEFCCELIIDYLAPAFGFARSPNAQANAAYAIQELLKLLEFPQALCVIARGSQRDERLAQTKDSGTATKRGRKHRSQSPWHKHLQERWELLPQNIVTLVTPLLTSKYAIRAQPSRATPQVAEDAPARITQCSTCSEWVATWLLDLVALIEDGQVRALFETCTSVIKGNINGIPQYLLPVVINHLLWADSQGKSDRFARLIRRETMAVLSVDRGSFDVGGGVSQHPLPSQRKECIQIVFKLLDHIEGVIHRHKQQRATQSRAARRGNQSVVVPPFDLALSDFLGSIPHLALGDAAFRCDQYTRSLKHYEMHIRQNSPEAALWFFNSKRPATGPAAASTARAAYGSSSNQKEDGCGSDIESVVARIQRIYAAMDEADGVAGCAARRAESDLELDILWWESQGNWTQAQIGYEALLQSNPESSKARLGWIQCLQRMGQLGAAWTTAKNWRGGRCAKQTPQVAPSRVGSLRPPMASSKSAHTTAQRVDASGLESTMRYLSLDNDIVVADPDSSISRNRRASQGADAGRGDSDDGGMETLYAAAAWRLGKWDEYCSHDAGGDGGRPGGCDILPWDERQPLSNVRPADYGFDIGIGVLFSSLQQGLISPAGEQSHVRKRFADTISALRAQVARDIASRVAMEVINVGALHSQNIVYTKAIDLVVRMHMLADVEMLGQHIWPAEKRAGTSASQPGGDNSSSSSSSKDGSTQANRVRIDDEAKLMPLLLQWLER</sequence>
<dbReference type="Proteomes" id="UP001145114">
    <property type="component" value="Unassembled WGS sequence"/>
</dbReference>